<dbReference type="Gene3D" id="3.20.20.100">
    <property type="entry name" value="NADP-dependent oxidoreductase domain"/>
    <property type="match status" value="1"/>
</dbReference>
<dbReference type="PANTHER" id="PTHR43625:SF40">
    <property type="entry name" value="ALDO-KETO REDUCTASE YAKC [NADP(+)]"/>
    <property type="match status" value="1"/>
</dbReference>
<keyword evidence="1" id="KW-0560">Oxidoreductase</keyword>
<dbReference type="SUPFAM" id="SSF51430">
    <property type="entry name" value="NAD(P)-linked oxidoreductase"/>
    <property type="match status" value="1"/>
</dbReference>
<organism evidence="3 4">
    <name type="scientific">Actibacterium mucosum KCTC 23349</name>
    <dbReference type="NCBI Taxonomy" id="1454373"/>
    <lineage>
        <taxon>Bacteria</taxon>
        <taxon>Pseudomonadati</taxon>
        <taxon>Pseudomonadota</taxon>
        <taxon>Alphaproteobacteria</taxon>
        <taxon>Rhodobacterales</taxon>
        <taxon>Roseobacteraceae</taxon>
        <taxon>Actibacterium</taxon>
    </lineage>
</organism>
<dbReference type="STRING" id="1454373.ACMU_14880"/>
<evidence type="ECO:0000313" key="3">
    <source>
        <dbReference type="EMBL" id="KAJ55038.1"/>
    </source>
</evidence>
<dbReference type="PANTHER" id="PTHR43625">
    <property type="entry name" value="AFLATOXIN B1 ALDEHYDE REDUCTASE"/>
    <property type="match status" value="1"/>
</dbReference>
<evidence type="ECO:0000256" key="1">
    <source>
        <dbReference type="ARBA" id="ARBA00023002"/>
    </source>
</evidence>
<comment type="caution">
    <text evidence="3">The sequence shown here is derived from an EMBL/GenBank/DDBJ whole genome shotgun (WGS) entry which is preliminary data.</text>
</comment>
<name>A0A037ZFW9_9RHOB</name>
<proteinExistence type="predicted"/>
<sequence length="327" mass="35974">MKQRQLGAHGPKVSAIGFGAMGFAGFFGSTDEETSMACLDAVVAAGINFWDTANVYGMGVSENIIGKYLAAKPTEIVLATKAGIVRGERRTFNNDADYLRAELEESLKRLGRDKVELFYIHRRQPEIAVETVVETLAGFIEEGLIDGYGLSEISPGTLRRAAKVHHCTAVQNEYSLWSRGPELGLLQACDELGTAFIPFSPLARGFLSDASIAPEQMAAEDFRREIPRFTRPNFDHNAEYLAAFREWCQGKGWTVAGASIAWVLDQGEHLIPIPGTRSAEHLAHWAEADQIALSDADRADIARILPVGFAHGDRYNDWQLIGAERYS</sequence>
<reference evidence="3 4" key="1">
    <citation type="submission" date="2014-03" db="EMBL/GenBank/DDBJ databases">
        <title>Draft Genome Sequence of Actibacterium mucosum KCTC 23349, a Marine Alphaproteobacterium with Complex Ionic Requirements Isolated from Mediterranean Seawater at Malvarrosa Beach, Valencia, Spain.</title>
        <authorList>
            <person name="Arahal D.R."/>
            <person name="Shao Z."/>
            <person name="Lai Q."/>
            <person name="Pujalte M.J."/>
        </authorList>
    </citation>
    <scope>NUCLEOTIDE SEQUENCE [LARGE SCALE GENOMIC DNA]</scope>
    <source>
        <strain evidence="3 4">KCTC 23349</strain>
    </source>
</reference>
<dbReference type="GO" id="GO:0016491">
    <property type="term" value="F:oxidoreductase activity"/>
    <property type="evidence" value="ECO:0007669"/>
    <property type="project" value="UniProtKB-KW"/>
</dbReference>
<accession>A0A037ZFW9</accession>
<dbReference type="InterPro" id="IPR050791">
    <property type="entry name" value="Aldo-Keto_reductase"/>
</dbReference>
<dbReference type="InterPro" id="IPR023210">
    <property type="entry name" value="NADP_OxRdtase_dom"/>
</dbReference>
<evidence type="ECO:0000259" key="2">
    <source>
        <dbReference type="Pfam" id="PF00248"/>
    </source>
</evidence>
<dbReference type="OrthoDB" id="9803483at2"/>
<protein>
    <submittedName>
        <fullName evidence="3">Aldo/keto reductase</fullName>
    </submittedName>
</protein>
<dbReference type="InterPro" id="IPR036812">
    <property type="entry name" value="NAD(P)_OxRdtase_dom_sf"/>
</dbReference>
<keyword evidence="4" id="KW-1185">Reference proteome</keyword>
<dbReference type="Proteomes" id="UP000026249">
    <property type="component" value="Unassembled WGS sequence"/>
</dbReference>
<dbReference type="EMBL" id="JFKE01000005">
    <property type="protein sequence ID" value="KAJ55038.1"/>
    <property type="molecule type" value="Genomic_DNA"/>
</dbReference>
<feature type="domain" description="NADP-dependent oxidoreductase" evidence="2">
    <location>
        <begin position="15"/>
        <end position="304"/>
    </location>
</feature>
<dbReference type="RefSeq" id="WP_035260212.1">
    <property type="nucleotide sequence ID" value="NZ_JFKE01000005.1"/>
</dbReference>
<dbReference type="Pfam" id="PF00248">
    <property type="entry name" value="Aldo_ket_red"/>
    <property type="match status" value="1"/>
</dbReference>
<gene>
    <name evidence="3" type="ORF">ACMU_14880</name>
</gene>
<dbReference type="GO" id="GO:0005737">
    <property type="term" value="C:cytoplasm"/>
    <property type="evidence" value="ECO:0007669"/>
    <property type="project" value="TreeGrafter"/>
</dbReference>
<evidence type="ECO:0000313" key="4">
    <source>
        <dbReference type="Proteomes" id="UP000026249"/>
    </source>
</evidence>
<dbReference type="AlphaFoldDB" id="A0A037ZFW9"/>